<name>A0A3L7A4I9_9HYPH</name>
<dbReference type="SUPFAM" id="SSF46894">
    <property type="entry name" value="C-terminal effector domain of the bipartite response regulators"/>
    <property type="match status" value="1"/>
</dbReference>
<protein>
    <recommendedName>
        <fullName evidence="1">HTH luxR-type domain-containing protein</fullName>
    </recommendedName>
</protein>
<dbReference type="GO" id="GO:0006355">
    <property type="term" value="P:regulation of DNA-templated transcription"/>
    <property type="evidence" value="ECO:0007669"/>
    <property type="project" value="InterPro"/>
</dbReference>
<dbReference type="SMART" id="SM00421">
    <property type="entry name" value="HTH_LUXR"/>
    <property type="match status" value="1"/>
</dbReference>
<proteinExistence type="predicted"/>
<dbReference type="Gene3D" id="1.10.10.10">
    <property type="entry name" value="Winged helix-like DNA-binding domain superfamily/Winged helix DNA-binding domain"/>
    <property type="match status" value="1"/>
</dbReference>
<dbReference type="EMBL" id="RCTF01000017">
    <property type="protein sequence ID" value="RLP74858.1"/>
    <property type="molecule type" value="Genomic_DNA"/>
</dbReference>
<dbReference type="InterPro" id="IPR036388">
    <property type="entry name" value="WH-like_DNA-bd_sf"/>
</dbReference>
<feature type="domain" description="HTH luxR-type" evidence="1">
    <location>
        <begin position="308"/>
        <end position="365"/>
    </location>
</feature>
<evidence type="ECO:0000313" key="2">
    <source>
        <dbReference type="EMBL" id="RLP74858.1"/>
    </source>
</evidence>
<evidence type="ECO:0000259" key="1">
    <source>
        <dbReference type="SMART" id="SM00421"/>
    </source>
</evidence>
<gene>
    <name evidence="2" type="ORF">D9R14_17795</name>
</gene>
<dbReference type="OrthoDB" id="7917312at2"/>
<reference evidence="2 3" key="1">
    <citation type="submission" date="2018-10" db="EMBL/GenBank/DDBJ databases">
        <title>Xanthobacter tagetidis genome sequencing and assembly.</title>
        <authorList>
            <person name="Maclea K.S."/>
            <person name="Goen A.E."/>
            <person name="Fatima S.A."/>
        </authorList>
    </citation>
    <scope>NUCLEOTIDE SEQUENCE [LARGE SCALE GENOMIC DNA]</scope>
    <source>
        <strain evidence="2 3">ATCC 700314</strain>
    </source>
</reference>
<dbReference type="InterPro" id="IPR000792">
    <property type="entry name" value="Tscrpt_reg_LuxR_C"/>
</dbReference>
<comment type="caution">
    <text evidence="2">The sequence shown here is derived from an EMBL/GenBank/DDBJ whole genome shotgun (WGS) entry which is preliminary data.</text>
</comment>
<sequence length="373" mass="39070">MAARDLLSVVDSVYAAALEPERWQQALGDLSLALGALGTTMIPLGTDGPLVGLASDSLAEANVDYQQGWWRHDTPSMRVVQRGLKPGIVGTDRVVMTEEEIARDPFYQDFLRRHGIRQTMAAIAPLGQGRLLSIGVQRSVKRDLFQDEDVAALARLAPHLGRAIAVTAALVEARRMSADVAVALAHLAWGVVMLNAAGDVRHVNAVAESLLGDGLLVAGRRVSAAGRDDDARLQGAIGAALPDGGGLPAAKAVLVRRPSGKGWLMVEAVPIRPRLDALEIITFGAGGALLLIRALDAAPRAVAPLLQDMGLTPAEAKLAEALGQGGALRDVAAAGGISYETARSHLRAIFGKLGISRQGELVAIVMRLAAARP</sequence>
<dbReference type="GO" id="GO:0003677">
    <property type="term" value="F:DNA binding"/>
    <property type="evidence" value="ECO:0007669"/>
    <property type="project" value="InterPro"/>
</dbReference>
<dbReference type="RefSeq" id="WP_121624693.1">
    <property type="nucleotide sequence ID" value="NZ_JACIIW010000005.1"/>
</dbReference>
<organism evidence="2 3">
    <name type="scientific">Xanthobacter tagetidis</name>
    <dbReference type="NCBI Taxonomy" id="60216"/>
    <lineage>
        <taxon>Bacteria</taxon>
        <taxon>Pseudomonadati</taxon>
        <taxon>Pseudomonadota</taxon>
        <taxon>Alphaproteobacteria</taxon>
        <taxon>Hyphomicrobiales</taxon>
        <taxon>Xanthobacteraceae</taxon>
        <taxon>Xanthobacter</taxon>
    </lineage>
</organism>
<dbReference type="InterPro" id="IPR016032">
    <property type="entry name" value="Sig_transdc_resp-reg_C-effctor"/>
</dbReference>
<dbReference type="AlphaFoldDB" id="A0A3L7A4I9"/>
<accession>A0A3L7A4I9</accession>
<evidence type="ECO:0000313" key="3">
    <source>
        <dbReference type="Proteomes" id="UP000269692"/>
    </source>
</evidence>
<keyword evidence="3" id="KW-1185">Reference proteome</keyword>
<dbReference type="Proteomes" id="UP000269692">
    <property type="component" value="Unassembled WGS sequence"/>
</dbReference>